<organism evidence="7">
    <name type="scientific">Salvia splendens</name>
    <name type="common">Scarlet sage</name>
    <dbReference type="NCBI Taxonomy" id="180675"/>
    <lineage>
        <taxon>Eukaryota</taxon>
        <taxon>Viridiplantae</taxon>
        <taxon>Streptophyta</taxon>
        <taxon>Embryophyta</taxon>
        <taxon>Tracheophyta</taxon>
        <taxon>Spermatophyta</taxon>
        <taxon>Magnoliopsida</taxon>
        <taxon>eudicotyledons</taxon>
        <taxon>Gunneridae</taxon>
        <taxon>Pentapetalae</taxon>
        <taxon>asterids</taxon>
        <taxon>lamiids</taxon>
        <taxon>Lamiales</taxon>
        <taxon>Lamiaceae</taxon>
        <taxon>Nepetoideae</taxon>
        <taxon>Mentheae</taxon>
        <taxon>Salviinae</taxon>
        <taxon>Salvia</taxon>
        <taxon>Salvia subgen. Calosphace</taxon>
        <taxon>core Calosphace</taxon>
    </lineage>
</organism>
<dbReference type="EMBL" id="PNBA02000002">
    <property type="protein sequence ID" value="KAG6431962.1"/>
    <property type="molecule type" value="Genomic_DNA"/>
</dbReference>
<dbReference type="GO" id="GO:0061630">
    <property type="term" value="F:ubiquitin protein ligase activity"/>
    <property type="evidence" value="ECO:0007669"/>
    <property type="project" value="InterPro"/>
</dbReference>
<comment type="subcellular location">
    <subcellularLocation>
        <location evidence="1">Endomembrane system</location>
        <topology evidence="1">Multi-pass membrane protein</topology>
    </subcellularLocation>
</comment>
<keyword evidence="3 5" id="KW-1133">Transmembrane helix</keyword>
<dbReference type="Proteomes" id="UP000298416">
    <property type="component" value="Unassembled WGS sequence"/>
</dbReference>
<reference evidence="7" key="2">
    <citation type="submission" date="2020-08" db="EMBL/GenBank/DDBJ databases">
        <title>Plant Genome Project.</title>
        <authorList>
            <person name="Zhang R.-G."/>
        </authorList>
    </citation>
    <scope>NUCLEOTIDE SEQUENCE</scope>
    <source>
        <strain evidence="7">Huo1</strain>
        <tissue evidence="7">Leaf</tissue>
    </source>
</reference>
<evidence type="ECO:0000259" key="6">
    <source>
        <dbReference type="Pfam" id="PF06803"/>
    </source>
</evidence>
<dbReference type="InterPro" id="IPR010652">
    <property type="entry name" value="DUF1232"/>
</dbReference>
<reference evidence="7" key="1">
    <citation type="submission" date="2018-01" db="EMBL/GenBank/DDBJ databases">
        <authorList>
            <person name="Mao J.F."/>
        </authorList>
    </citation>
    <scope>NUCLEOTIDE SEQUENCE</scope>
    <source>
        <strain evidence="7">Huo1</strain>
        <tissue evidence="7">Leaf</tissue>
    </source>
</reference>
<keyword evidence="4 5" id="KW-0472">Membrane</keyword>
<name>A0A8X8YJV4_SALSN</name>
<dbReference type="InterPro" id="IPR038896">
    <property type="entry name" value="RNF170"/>
</dbReference>
<proteinExistence type="predicted"/>
<evidence type="ECO:0000256" key="4">
    <source>
        <dbReference type="ARBA" id="ARBA00023136"/>
    </source>
</evidence>
<protein>
    <recommendedName>
        <fullName evidence="6">DUF1232 domain-containing protein</fullName>
    </recommendedName>
</protein>
<evidence type="ECO:0000256" key="1">
    <source>
        <dbReference type="ARBA" id="ARBA00004127"/>
    </source>
</evidence>
<evidence type="ECO:0000313" key="7">
    <source>
        <dbReference type="EMBL" id="KAG6431962.1"/>
    </source>
</evidence>
<keyword evidence="2 5" id="KW-0812">Transmembrane</keyword>
<evidence type="ECO:0000256" key="3">
    <source>
        <dbReference type="ARBA" id="ARBA00022989"/>
    </source>
</evidence>
<comment type="caution">
    <text evidence="7">The sequence shown here is derived from an EMBL/GenBank/DDBJ whole genome shotgun (WGS) entry which is preliminary data.</text>
</comment>
<evidence type="ECO:0000313" key="8">
    <source>
        <dbReference type="Proteomes" id="UP000298416"/>
    </source>
</evidence>
<dbReference type="AlphaFoldDB" id="A0A8X8YJV4"/>
<evidence type="ECO:0000256" key="2">
    <source>
        <dbReference type="ARBA" id="ARBA00022692"/>
    </source>
</evidence>
<dbReference type="PANTHER" id="PTHR22894:SF5">
    <property type="entry name" value="RING-TYPE DOMAIN-CONTAINING PROTEIN"/>
    <property type="match status" value="1"/>
</dbReference>
<accession>A0A8X8YJV4</accession>
<feature type="domain" description="DUF1232" evidence="6">
    <location>
        <begin position="132"/>
        <end position="167"/>
    </location>
</feature>
<dbReference type="GO" id="GO:0012505">
    <property type="term" value="C:endomembrane system"/>
    <property type="evidence" value="ECO:0007669"/>
    <property type="project" value="UniProtKB-SubCell"/>
</dbReference>
<feature type="transmembrane region" description="Helical" evidence="5">
    <location>
        <begin position="129"/>
        <end position="146"/>
    </location>
</feature>
<sequence length="188" mass="21386">MNARYASRTSRFLVKPIAAIGSVVDVSYKFGISVMLFAHANVRCVDVRLHCWFLVRHTVRLMELRFCRGLNIITVNLVHSQIVSCRNSESVADKYPYFLQRMQDLPFLLRRLSRDILDPQRALPLVVRARVYLAMILSAMYVVSPVDIIPEALLGIIGLLDDLIVVFMCFLYVAALYRTVLVSRHGGA</sequence>
<keyword evidence="8" id="KW-1185">Reference proteome</keyword>
<evidence type="ECO:0000256" key="5">
    <source>
        <dbReference type="SAM" id="Phobius"/>
    </source>
</evidence>
<dbReference type="Pfam" id="PF06803">
    <property type="entry name" value="DUF1232"/>
    <property type="match status" value="1"/>
</dbReference>
<gene>
    <name evidence="7" type="ORF">SASPL_103534</name>
</gene>
<dbReference type="PANTHER" id="PTHR22894">
    <property type="entry name" value="RING-TYPE DOMAIN-CONTAINING PROTEIN"/>
    <property type="match status" value="1"/>
</dbReference>
<feature type="transmembrane region" description="Helical" evidence="5">
    <location>
        <begin position="152"/>
        <end position="177"/>
    </location>
</feature>